<dbReference type="Proteomes" id="UP000174965">
    <property type="component" value="Segment"/>
</dbReference>
<gene>
    <name evidence="1" type="ORF">cy04</name>
</gene>
<protein>
    <submittedName>
        <fullName evidence="1">Uncharacterized protein</fullName>
    </submittedName>
</protein>
<proteinExistence type="predicted"/>
<keyword evidence="2" id="KW-1185">Reference proteome</keyword>
<organism evidence="1 2">
    <name type="scientific">macacine betaherpesvirus 8</name>
    <dbReference type="NCBI Taxonomy" id="2560567"/>
    <lineage>
        <taxon>Viruses</taxon>
        <taxon>Duplodnaviria</taxon>
        <taxon>Heunggongvirae</taxon>
        <taxon>Peploviricota</taxon>
        <taxon>Herviviricetes</taxon>
        <taxon>Herpesvirales</taxon>
        <taxon>Orthoherpesviridae</taxon>
        <taxon>Betaherpesvirinae</taxon>
        <taxon>Cytomegalovirus</taxon>
        <taxon>Cytomegalovirus macacinebeta8</taxon>
    </lineage>
</organism>
<sequence>MIFVSFLPPCLLVRHILLAICPPSYTAVVIIHPFFVHSRHSHLQNASSKLPTRCACALPAPAAERSTAALVVPLRPTILYRLLHLGGALAAERKLLARTSLAVPVWLHYGSVLDHSAVHIPRTQMHRCISWGRDIRRANGPRSSVEYCSTSASPWCRCTVSPPIP</sequence>
<accession>G8H107</accession>
<evidence type="ECO:0000313" key="2">
    <source>
        <dbReference type="Proteomes" id="UP000174965"/>
    </source>
</evidence>
<name>G8H107_9BETA</name>
<evidence type="ECO:0000313" key="1">
    <source>
        <dbReference type="EMBL" id="AEQ32081.1"/>
    </source>
</evidence>
<reference evidence="1 2" key="1">
    <citation type="journal article" date="2011" name="J. Virol.">
        <title>Genomic sequencing and characterization of cynomolgus macaque cytomegalovirus.</title>
        <authorList>
            <person name="Marsh A.K."/>
            <person name="Willer D.O."/>
            <person name="Ambagala A.P."/>
            <person name="Dzamba M."/>
            <person name="Chan J.K."/>
            <person name="Pilon R."/>
            <person name="Fournier J."/>
            <person name="Sandstrom P."/>
            <person name="Brudno M."/>
            <person name="Macdonald K.S."/>
        </authorList>
    </citation>
    <scope>NUCLEOTIDE SEQUENCE [LARGE SCALE GENOMIC DNA]</scope>
    <source>
        <strain evidence="1 2">Ottawa</strain>
    </source>
</reference>
<dbReference type="EMBL" id="JN227533">
    <property type="protein sequence ID" value="AEQ32081.1"/>
    <property type="molecule type" value="Genomic_DNA"/>
</dbReference>